<gene>
    <name evidence="3" type="ORF">EDM21_01260</name>
</gene>
<proteinExistence type="predicted"/>
<evidence type="ECO:0000259" key="2">
    <source>
        <dbReference type="Pfam" id="PF07833"/>
    </source>
</evidence>
<dbReference type="SUPFAM" id="SSF55383">
    <property type="entry name" value="Copper amine oxidase, domain N"/>
    <property type="match status" value="1"/>
</dbReference>
<dbReference type="InterPro" id="IPR012854">
    <property type="entry name" value="Cu_amine_oxidase-like_N"/>
</dbReference>
<evidence type="ECO:0000256" key="1">
    <source>
        <dbReference type="SAM" id="SignalP"/>
    </source>
</evidence>
<dbReference type="Pfam" id="PF07833">
    <property type="entry name" value="Cu_amine_oxidN1"/>
    <property type="match status" value="1"/>
</dbReference>
<reference evidence="3 4" key="1">
    <citation type="journal article" date="2019" name="Microorganisms">
        <title>Paenibacillus lutrae sp. nov., A Chitinolytic Species Isolated from A River Otter in Castril Natural Park, Granada, Spain.</title>
        <authorList>
            <person name="Rodriguez M."/>
            <person name="Reina J.C."/>
            <person name="Bejar V."/>
            <person name="Llamas I."/>
        </authorList>
    </citation>
    <scope>NUCLEOTIDE SEQUENCE [LARGE SCALE GENOMIC DNA]</scope>
    <source>
        <strain evidence="3 4">N10</strain>
    </source>
</reference>
<dbReference type="Proteomes" id="UP000490800">
    <property type="component" value="Unassembled WGS sequence"/>
</dbReference>
<keyword evidence="4" id="KW-1185">Reference proteome</keyword>
<dbReference type="EMBL" id="RHLK01000001">
    <property type="protein sequence ID" value="MVO98179.1"/>
    <property type="molecule type" value="Genomic_DNA"/>
</dbReference>
<keyword evidence="1" id="KW-0732">Signal</keyword>
<organism evidence="3 4">
    <name type="scientific">Paenibacillus lutrae</name>
    <dbReference type="NCBI Taxonomy" id="2078573"/>
    <lineage>
        <taxon>Bacteria</taxon>
        <taxon>Bacillati</taxon>
        <taxon>Bacillota</taxon>
        <taxon>Bacilli</taxon>
        <taxon>Bacillales</taxon>
        <taxon>Paenibacillaceae</taxon>
        <taxon>Paenibacillus</taxon>
    </lineage>
</organism>
<dbReference type="InterPro" id="IPR036582">
    <property type="entry name" value="Mao_N_sf"/>
</dbReference>
<sequence>MKKWLVGISAAVVLLAPQGSIFAATSKNMQVYFNKVNIVVNGQASASNTILYDGSTYVPIRNIAEMMKDLPVTFYPNEKIANIGTIPVGQQEPGVPSVQTDNSKNDVREQKRDTEINAVFDTITLMVNLQKVEANNFLYNGRTYVPLRAVSNILGLGVAYDDATATAYIGTVPEGITIKPSDSSKSPEASGMYHVPAHGEMNGWNLLKGHPYEDMTEIYYQVNGSMVLTQVKDIRNMDMDELITWVDDDGRTIRNTRRDIHKFFGSFSNQYTSSWFSSKFGDVYADYLKVSALNANNLVDQYLYETGQLEVPESQVTLKPNTPTIEATPDSGYNKYGDGTVVFYAYDRSGTYKGEFIDSDDKYYVKNADENSHPPKLSDGWISLGILQNIYQVSYQDTQIVIKQGTEEVVRLPLPSNWNQIDVRETTSSNIRIKKYDTGINKQITEAWIDEDTLKEKTGVRFAFTGKTGVDDYALTAPPTKNSTEKQITLELKLPSHWNTSSSGDATEINGLHIKKENGKRYFLVKDLEKFNFITPIKESKDFTVYFKVDDLTAAGLLK</sequence>
<comment type="caution">
    <text evidence="3">The sequence shown here is derived from an EMBL/GenBank/DDBJ whole genome shotgun (WGS) entry which is preliminary data.</text>
</comment>
<dbReference type="RefSeq" id="WP_157332123.1">
    <property type="nucleotide sequence ID" value="NZ_RHLK01000001.1"/>
</dbReference>
<feature type="domain" description="Copper amine oxidase-like N-terminal" evidence="2">
    <location>
        <begin position="97"/>
        <end position="169"/>
    </location>
</feature>
<protein>
    <recommendedName>
        <fullName evidence="2">Copper amine oxidase-like N-terminal domain-containing protein</fullName>
    </recommendedName>
</protein>
<accession>A0A7X3JXS7</accession>
<dbReference type="Gene3D" id="3.30.457.10">
    <property type="entry name" value="Copper amine oxidase-like, N-terminal domain"/>
    <property type="match status" value="1"/>
</dbReference>
<feature type="signal peptide" evidence="1">
    <location>
        <begin position="1"/>
        <end position="23"/>
    </location>
</feature>
<name>A0A7X3JXS7_9BACL</name>
<evidence type="ECO:0000313" key="3">
    <source>
        <dbReference type="EMBL" id="MVO98179.1"/>
    </source>
</evidence>
<dbReference type="OrthoDB" id="9780101at2"/>
<dbReference type="AlphaFoldDB" id="A0A7X3JXS7"/>
<evidence type="ECO:0000313" key="4">
    <source>
        <dbReference type="Proteomes" id="UP000490800"/>
    </source>
</evidence>
<feature type="chain" id="PRO_5030843081" description="Copper amine oxidase-like N-terminal domain-containing protein" evidence="1">
    <location>
        <begin position="24"/>
        <end position="559"/>
    </location>
</feature>